<dbReference type="Proteomes" id="UP000231259">
    <property type="component" value="Unassembled WGS sequence"/>
</dbReference>
<gene>
    <name evidence="1" type="ORF">P775_17490</name>
</gene>
<dbReference type="RefSeq" id="WP_099912033.1">
    <property type="nucleotide sequence ID" value="NZ_AWWI01000120.1"/>
</dbReference>
<reference evidence="1 2" key="1">
    <citation type="submission" date="2013-09" db="EMBL/GenBank/DDBJ databases">
        <title>Genome sequencing of Phaeobacter antarcticus sp. nov. SM1211.</title>
        <authorList>
            <person name="Zhang X.-Y."/>
            <person name="Liu C."/>
            <person name="Chen X.-L."/>
            <person name="Xie B.-B."/>
            <person name="Qin Q.-L."/>
            <person name="Rong J.-C."/>
            <person name="Zhang Y.-Z."/>
        </authorList>
    </citation>
    <scope>NUCLEOTIDE SEQUENCE [LARGE SCALE GENOMIC DNA]</scope>
    <source>
        <strain evidence="1 2">SM1211</strain>
    </source>
</reference>
<proteinExistence type="predicted"/>
<accession>A0A2G8RB94</accession>
<protein>
    <submittedName>
        <fullName evidence="1">Uncharacterized protein</fullName>
    </submittedName>
</protein>
<name>A0A2G8RB94_9RHOB</name>
<dbReference type="EMBL" id="AWWI01000120">
    <property type="protein sequence ID" value="PIL18836.1"/>
    <property type="molecule type" value="Genomic_DNA"/>
</dbReference>
<dbReference type="OrthoDB" id="7874140at2"/>
<keyword evidence="2" id="KW-1185">Reference proteome</keyword>
<comment type="caution">
    <text evidence="1">The sequence shown here is derived from an EMBL/GenBank/DDBJ whole genome shotgun (WGS) entry which is preliminary data.</text>
</comment>
<dbReference type="AlphaFoldDB" id="A0A2G8RB94"/>
<evidence type="ECO:0000313" key="1">
    <source>
        <dbReference type="EMBL" id="PIL18836.1"/>
    </source>
</evidence>
<organism evidence="1 2">
    <name type="scientific">Puniceibacterium antarcticum</name>
    <dbReference type="NCBI Taxonomy" id="1206336"/>
    <lineage>
        <taxon>Bacteria</taxon>
        <taxon>Pseudomonadati</taxon>
        <taxon>Pseudomonadota</taxon>
        <taxon>Alphaproteobacteria</taxon>
        <taxon>Rhodobacterales</taxon>
        <taxon>Paracoccaceae</taxon>
        <taxon>Puniceibacterium</taxon>
    </lineage>
</organism>
<sequence length="81" mass="8776">MTWAGLATLDADQRDAVTRPLMGGAGAPLPTFLNPMTDARWWASCASRSELKAYALAAYEAMSAKDQTAFFRHIGEVEIAL</sequence>
<evidence type="ECO:0000313" key="2">
    <source>
        <dbReference type="Proteomes" id="UP000231259"/>
    </source>
</evidence>